<dbReference type="EMBL" id="CP066077">
    <property type="protein sequence ID" value="QQC67878.1"/>
    <property type="molecule type" value="Genomic_DNA"/>
</dbReference>
<accession>A0A7T4TCS5</accession>
<geneLocation type="plasmid" evidence="2 3">
    <name>unnamed</name>
</geneLocation>
<dbReference type="RefSeq" id="WP_042329737.1">
    <property type="nucleotide sequence ID" value="NZ_CP066077.1"/>
</dbReference>
<feature type="region of interest" description="Disordered" evidence="1">
    <location>
        <begin position="60"/>
        <end position="81"/>
    </location>
</feature>
<organism evidence="2 3">
    <name type="scientific">Paraburkholderia ginsengisoli</name>
    <dbReference type="NCBI Taxonomy" id="311231"/>
    <lineage>
        <taxon>Bacteria</taxon>
        <taxon>Pseudomonadati</taxon>
        <taxon>Pseudomonadota</taxon>
        <taxon>Betaproteobacteria</taxon>
        <taxon>Burkholderiales</taxon>
        <taxon>Burkholderiaceae</taxon>
        <taxon>Paraburkholderia</taxon>
    </lineage>
</organism>
<proteinExistence type="predicted"/>
<evidence type="ECO:0000313" key="2">
    <source>
        <dbReference type="EMBL" id="QQC67878.1"/>
    </source>
</evidence>
<evidence type="ECO:0000256" key="1">
    <source>
        <dbReference type="SAM" id="MobiDB-lite"/>
    </source>
</evidence>
<dbReference type="KEGG" id="pgis:I6I06_29115"/>
<dbReference type="AlphaFoldDB" id="A0A7T4TCS5"/>
<dbReference type="Proteomes" id="UP000595610">
    <property type="component" value="Plasmid unnamed"/>
</dbReference>
<evidence type="ECO:0000313" key="3">
    <source>
        <dbReference type="Proteomes" id="UP000595610"/>
    </source>
</evidence>
<reference evidence="2 3" key="1">
    <citation type="submission" date="2020-12" db="EMBL/GenBank/DDBJ databases">
        <title>FDA dAtabase for Regulatory Grade micrObial Sequences (FDA-ARGOS): Supporting development and validation of Infectious Disease Dx tests.</title>
        <authorList>
            <person name="Nelson B."/>
            <person name="Plummer A."/>
            <person name="Tallon L."/>
            <person name="Sadzewicz L."/>
            <person name="Zhao X."/>
            <person name="Boylan J."/>
            <person name="Ott S."/>
            <person name="Bowen H."/>
            <person name="Vavikolanu K."/>
            <person name="Mehta A."/>
            <person name="Aluvathingal J."/>
            <person name="Nadendla S."/>
            <person name="Myers T."/>
            <person name="Yan Y."/>
            <person name="Sichtig H."/>
        </authorList>
    </citation>
    <scope>NUCLEOTIDE SEQUENCE [LARGE SCALE GENOMIC DNA]</scope>
    <source>
        <strain evidence="2 3">FDAARGOS_1049</strain>
        <plasmid evidence="2 3">unnamed</plasmid>
    </source>
</reference>
<name>A0A7T4TCS5_9BURK</name>
<keyword evidence="2" id="KW-0614">Plasmid</keyword>
<gene>
    <name evidence="2" type="ORF">I6I06_29115</name>
</gene>
<protein>
    <submittedName>
        <fullName evidence="2">Uncharacterized protein</fullName>
    </submittedName>
</protein>
<keyword evidence="3" id="KW-1185">Reference proteome</keyword>
<sequence>MKPLSERAKKRLRIAAGLLRKQGVRFAKDGDFYGLVMKAIESHAAKDQLRELVDWVEAYDAASDSEKPSGGSRPRGEAPRS</sequence>